<dbReference type="Proteomes" id="UP000315349">
    <property type="component" value="Chromosome"/>
</dbReference>
<evidence type="ECO:0000256" key="1">
    <source>
        <dbReference type="SAM" id="Phobius"/>
    </source>
</evidence>
<accession>A0A518GKW3</accession>
<evidence type="ECO:0000313" key="2">
    <source>
        <dbReference type="EMBL" id="QDV29303.1"/>
    </source>
</evidence>
<dbReference type="AlphaFoldDB" id="A0A518GKW3"/>
<keyword evidence="1" id="KW-0472">Membrane</keyword>
<evidence type="ECO:0000313" key="3">
    <source>
        <dbReference type="Proteomes" id="UP000315349"/>
    </source>
</evidence>
<keyword evidence="1" id="KW-1133">Transmembrane helix</keyword>
<sequence length="70" mass="7876">MTVPDIQDRRLHYTRGFESNNQSGDIVDQNSRQEVGTSWDIASHWISQNTVMSLAIAVLLGATCGWIQKK</sequence>
<dbReference type="KEGG" id="peh:Spb1_11830"/>
<name>A0A518GKW3_9PLAN</name>
<keyword evidence="1" id="KW-0812">Transmembrane</keyword>
<proteinExistence type="predicted"/>
<organism evidence="2 3">
    <name type="scientific">Planctopirus ephydatiae</name>
    <dbReference type="NCBI Taxonomy" id="2528019"/>
    <lineage>
        <taxon>Bacteria</taxon>
        <taxon>Pseudomonadati</taxon>
        <taxon>Planctomycetota</taxon>
        <taxon>Planctomycetia</taxon>
        <taxon>Planctomycetales</taxon>
        <taxon>Planctomycetaceae</taxon>
        <taxon>Planctopirus</taxon>
    </lineage>
</organism>
<keyword evidence="3" id="KW-1185">Reference proteome</keyword>
<reference evidence="2 3" key="1">
    <citation type="submission" date="2019-02" db="EMBL/GenBank/DDBJ databases">
        <title>Deep-cultivation of Planctomycetes and their phenomic and genomic characterization uncovers novel biology.</title>
        <authorList>
            <person name="Wiegand S."/>
            <person name="Jogler M."/>
            <person name="Boedeker C."/>
            <person name="Pinto D."/>
            <person name="Vollmers J."/>
            <person name="Rivas-Marin E."/>
            <person name="Kohn T."/>
            <person name="Peeters S.H."/>
            <person name="Heuer A."/>
            <person name="Rast P."/>
            <person name="Oberbeckmann S."/>
            <person name="Bunk B."/>
            <person name="Jeske O."/>
            <person name="Meyerdierks A."/>
            <person name="Storesund J.E."/>
            <person name="Kallscheuer N."/>
            <person name="Luecker S."/>
            <person name="Lage O.M."/>
            <person name="Pohl T."/>
            <person name="Merkel B.J."/>
            <person name="Hornburger P."/>
            <person name="Mueller R.-W."/>
            <person name="Bruemmer F."/>
            <person name="Labrenz M."/>
            <person name="Spormann A.M."/>
            <person name="Op den Camp H."/>
            <person name="Overmann J."/>
            <person name="Amann R."/>
            <person name="Jetten M.S.M."/>
            <person name="Mascher T."/>
            <person name="Medema M.H."/>
            <person name="Devos D.P."/>
            <person name="Kaster A.-K."/>
            <person name="Ovreas L."/>
            <person name="Rohde M."/>
            <person name="Galperin M.Y."/>
            <person name="Jogler C."/>
        </authorList>
    </citation>
    <scope>NUCLEOTIDE SEQUENCE [LARGE SCALE GENOMIC DNA]</scope>
    <source>
        <strain evidence="2 3">Spb1</strain>
    </source>
</reference>
<feature type="transmembrane region" description="Helical" evidence="1">
    <location>
        <begin position="45"/>
        <end position="67"/>
    </location>
</feature>
<protein>
    <submittedName>
        <fullName evidence="2">Uncharacterized protein</fullName>
    </submittedName>
</protein>
<dbReference type="EMBL" id="CP036299">
    <property type="protein sequence ID" value="QDV29303.1"/>
    <property type="molecule type" value="Genomic_DNA"/>
</dbReference>
<gene>
    <name evidence="2" type="ORF">Spb1_11830</name>
</gene>